<organism evidence="3 4">
    <name type="scientific">Rhizophagus clarus</name>
    <dbReference type="NCBI Taxonomy" id="94130"/>
    <lineage>
        <taxon>Eukaryota</taxon>
        <taxon>Fungi</taxon>
        <taxon>Fungi incertae sedis</taxon>
        <taxon>Mucoromycota</taxon>
        <taxon>Glomeromycotina</taxon>
        <taxon>Glomeromycetes</taxon>
        <taxon>Glomerales</taxon>
        <taxon>Glomeraceae</taxon>
        <taxon>Rhizophagus</taxon>
    </lineage>
</organism>
<reference evidence="3" key="1">
    <citation type="submission" date="2019-10" db="EMBL/GenBank/DDBJ databases">
        <title>Conservation and host-specific expression of non-tandemly repeated heterogenous ribosome RNA gene in arbuscular mycorrhizal fungi.</title>
        <authorList>
            <person name="Maeda T."/>
            <person name="Kobayashi Y."/>
            <person name="Nakagawa T."/>
            <person name="Ezawa T."/>
            <person name="Yamaguchi K."/>
            <person name="Bino T."/>
            <person name="Nishimoto Y."/>
            <person name="Shigenobu S."/>
            <person name="Kawaguchi M."/>
        </authorList>
    </citation>
    <scope>NUCLEOTIDE SEQUENCE</scope>
    <source>
        <strain evidence="3">HR1</strain>
    </source>
</reference>
<name>A0A8H3MDF6_9GLOM</name>
<evidence type="ECO:0000256" key="1">
    <source>
        <dbReference type="SAM" id="Coils"/>
    </source>
</evidence>
<keyword evidence="1" id="KW-0175">Coiled coil</keyword>
<comment type="caution">
    <text evidence="3">The sequence shown here is derived from an EMBL/GenBank/DDBJ whole genome shotgun (WGS) entry which is preliminary data.</text>
</comment>
<evidence type="ECO:0000313" key="3">
    <source>
        <dbReference type="EMBL" id="GET03930.1"/>
    </source>
</evidence>
<feature type="region of interest" description="Disordered" evidence="2">
    <location>
        <begin position="373"/>
        <end position="400"/>
    </location>
</feature>
<evidence type="ECO:0000313" key="4">
    <source>
        <dbReference type="Proteomes" id="UP000615446"/>
    </source>
</evidence>
<dbReference type="EMBL" id="BLAL01000334">
    <property type="protein sequence ID" value="GET03930.1"/>
    <property type="molecule type" value="Genomic_DNA"/>
</dbReference>
<feature type="region of interest" description="Disordered" evidence="2">
    <location>
        <begin position="254"/>
        <end position="309"/>
    </location>
</feature>
<dbReference type="Pfam" id="PF09755">
    <property type="entry name" value="DUF2046"/>
    <property type="match status" value="1"/>
</dbReference>
<feature type="compositionally biased region" description="Polar residues" evidence="2">
    <location>
        <begin position="268"/>
        <end position="278"/>
    </location>
</feature>
<dbReference type="OrthoDB" id="78858at2759"/>
<gene>
    <name evidence="3" type="ORF">RCL2_003023500</name>
</gene>
<proteinExistence type="predicted"/>
<dbReference type="PANTHER" id="PTHR15276">
    <property type="entry name" value="H4 D10S170 PROTEIN-RELATED"/>
    <property type="match status" value="1"/>
</dbReference>
<dbReference type="Proteomes" id="UP000615446">
    <property type="component" value="Unassembled WGS sequence"/>
</dbReference>
<dbReference type="PANTHER" id="PTHR15276:SF0">
    <property type="entry name" value="COILED-COIL DOMAIN-CONTAINING PROTEIN 6"/>
    <property type="match status" value="1"/>
</dbReference>
<feature type="coiled-coil region" evidence="1">
    <location>
        <begin position="315"/>
        <end position="349"/>
    </location>
</feature>
<sequence>MNEAELSQDPAQLQVLVRQQAKELKELREQLNASHTEKISDRAKALQQVEQSEESITKSLQEQLNYARQEKANLEASMEARAKSFQSTLSKLQINQCEVNSEVPPSPISTDTQKLALESEDPIVLKQELQNAYERIRQQELDIKKLKFEVEMEQGHVNILRHDNQMLRRMTVDMHASAEQEEEYISNKLLKRISGLKKEKGELLLQVEQEEEYLTNTLQKKLNQLQKEKIDMENALEQEQEYIVNRLQKQLDSLRQQQTYHPHHSRENSTSSTSNPGNITPLPPASPSSTHKKWITAHSSSPTSPDFGLASPGVVEVLKAEINTLRTKISEMEKEYIAKSSQATRLKNELIELRKKSGLPVEDLLTEEPVPAFLRHNNNPRNTRRSNSNTHNSTPNLVRGRSVSAGDVKSVLPNAVGLGSQGSIQVSRSRSVSATLNQAPSIGNSSQSGVVGFVYIFLMPFLKESRDEETRIYIEMFIIFGRITNHNMLAFKKVNSLYVCFLRR</sequence>
<dbReference type="InterPro" id="IPR019152">
    <property type="entry name" value="DUF2046"/>
</dbReference>
<dbReference type="AlphaFoldDB" id="A0A8H3MDF6"/>
<evidence type="ECO:0000256" key="2">
    <source>
        <dbReference type="SAM" id="MobiDB-lite"/>
    </source>
</evidence>
<protein>
    <submittedName>
        <fullName evidence="3">Coiled-coil domain-containing protein 6-like</fullName>
    </submittedName>
</protein>
<feature type="coiled-coil region" evidence="1">
    <location>
        <begin position="17"/>
        <end position="77"/>
    </location>
</feature>
<accession>A0A8H3MDF6</accession>
<feature type="compositionally biased region" description="Low complexity" evidence="2">
    <location>
        <begin position="375"/>
        <end position="396"/>
    </location>
</feature>